<dbReference type="InterPro" id="IPR021953">
    <property type="entry name" value="DUF3570"/>
</dbReference>
<evidence type="ECO:0000313" key="2">
    <source>
        <dbReference type="EMBL" id="PPK86203.1"/>
    </source>
</evidence>
<gene>
    <name evidence="2" type="ORF">CLV84_3125</name>
</gene>
<dbReference type="AlphaFoldDB" id="A0A2S6I4U7"/>
<dbReference type="RefSeq" id="WP_104420655.1">
    <property type="nucleotide sequence ID" value="NZ_PTJC01000006.1"/>
</dbReference>
<name>A0A2S6I4U7_9BACT</name>
<evidence type="ECO:0000256" key="1">
    <source>
        <dbReference type="SAM" id="MobiDB-lite"/>
    </source>
</evidence>
<sequence>MLCSCAAFAQEVTPPTAETYKKRVLEAAELQVLTSYYQQDGDNAAVTGGRGTEKLTDVHPTVILALPLNADDVLTASFGVSAYTSASSSNVDPFDGGGGEPSPFQASSGASGSDVWINGTVTYAHSSDDRNNIVSGTLSFSNEYDYRSFGFGGSFTRLMNEQNTELTVHGSAYLDNWKIIYPIELRGRDDLLDESGRNSYNLGLNLSQLLSRKAQGMLSVDLVRQEGLLSTPFQRVYFADIAETVVGGNDFYLAQDIERLPDIRNKLALGGRLHYYLSQRLVLRSFYRFYTDDWAVNSHTVNLELPVNIGSYFSITPGYRYYTQRAAEYFAGFDEHLSSETFYTSDYDLSTFQANQFSLGIGYLDILADRGLLGWGLKSVDLNYSRYRRDNGFHANQVALGLRMVRQ</sequence>
<organism evidence="2 3">
    <name type="scientific">Neolewinella xylanilytica</name>
    <dbReference type="NCBI Taxonomy" id="1514080"/>
    <lineage>
        <taxon>Bacteria</taxon>
        <taxon>Pseudomonadati</taxon>
        <taxon>Bacteroidota</taxon>
        <taxon>Saprospiria</taxon>
        <taxon>Saprospirales</taxon>
        <taxon>Lewinellaceae</taxon>
        <taxon>Neolewinella</taxon>
    </lineage>
</organism>
<accession>A0A2S6I4U7</accession>
<comment type="caution">
    <text evidence="2">The sequence shown here is derived from an EMBL/GenBank/DDBJ whole genome shotgun (WGS) entry which is preliminary data.</text>
</comment>
<feature type="region of interest" description="Disordered" evidence="1">
    <location>
        <begin position="85"/>
        <end position="111"/>
    </location>
</feature>
<dbReference type="Pfam" id="PF12094">
    <property type="entry name" value="DUF3570"/>
    <property type="match status" value="1"/>
</dbReference>
<protein>
    <submittedName>
        <fullName evidence="2">Uncharacterized protein DUF3570</fullName>
    </submittedName>
</protein>
<reference evidence="2 3" key="1">
    <citation type="submission" date="2018-02" db="EMBL/GenBank/DDBJ databases">
        <title>Genomic Encyclopedia of Archaeal and Bacterial Type Strains, Phase II (KMG-II): from individual species to whole genera.</title>
        <authorList>
            <person name="Goeker M."/>
        </authorList>
    </citation>
    <scope>NUCLEOTIDE SEQUENCE [LARGE SCALE GENOMIC DNA]</scope>
    <source>
        <strain evidence="2 3">DSM 29526</strain>
    </source>
</reference>
<keyword evidence="3" id="KW-1185">Reference proteome</keyword>
<proteinExistence type="predicted"/>
<evidence type="ECO:0000313" key="3">
    <source>
        <dbReference type="Proteomes" id="UP000237662"/>
    </source>
</evidence>
<dbReference type="OrthoDB" id="5450709at2"/>
<dbReference type="EMBL" id="PTJC01000006">
    <property type="protein sequence ID" value="PPK86203.1"/>
    <property type="molecule type" value="Genomic_DNA"/>
</dbReference>
<dbReference type="Proteomes" id="UP000237662">
    <property type="component" value="Unassembled WGS sequence"/>
</dbReference>